<dbReference type="Proteomes" id="UP000000377">
    <property type="component" value="Chromosome"/>
</dbReference>
<evidence type="ECO:0000313" key="1">
    <source>
        <dbReference type="EMBL" id="ADI12442.1"/>
    </source>
</evidence>
<dbReference type="KEGG" id="sbh:SBI_09324"/>
<evidence type="ECO:0000313" key="2">
    <source>
        <dbReference type="Proteomes" id="UP000000377"/>
    </source>
</evidence>
<organism evidence="1 2">
    <name type="scientific">Streptomyces bingchenggensis (strain BCW-1)</name>
    <dbReference type="NCBI Taxonomy" id="749414"/>
    <lineage>
        <taxon>Bacteria</taxon>
        <taxon>Bacillati</taxon>
        <taxon>Actinomycetota</taxon>
        <taxon>Actinomycetes</taxon>
        <taxon>Kitasatosporales</taxon>
        <taxon>Streptomycetaceae</taxon>
        <taxon>Streptomyces</taxon>
    </lineage>
</organism>
<protein>
    <submittedName>
        <fullName evidence="1">Uncharacterized protein</fullName>
    </submittedName>
</protein>
<gene>
    <name evidence="1" type="ordered locus">SBI_09324</name>
</gene>
<keyword evidence="2" id="KW-1185">Reference proteome</keyword>
<sequence length="35" mass="3877">MVFPIHRYVVPVQKDGHAASEPILITIDLTDISVT</sequence>
<name>D7C5R3_STRBB</name>
<dbReference type="EMBL" id="CP002047">
    <property type="protein sequence ID" value="ADI12442.1"/>
    <property type="molecule type" value="Genomic_DNA"/>
</dbReference>
<dbReference type="HOGENOM" id="CLU_3367548_0_0_11"/>
<proteinExistence type="predicted"/>
<reference evidence="1 2" key="1">
    <citation type="journal article" date="2010" name="J. Bacteriol.">
        <title>Genome sequence of the milbemycin-producing bacterium Streptomyces bingchenggensis.</title>
        <authorList>
            <person name="Wang X.J."/>
            <person name="Yan Y.J."/>
            <person name="Zhang B."/>
            <person name="An J."/>
            <person name="Wang J.J."/>
            <person name="Tian J."/>
            <person name="Jiang L."/>
            <person name="Chen Y.H."/>
            <person name="Huang S.X."/>
            <person name="Yin M."/>
            <person name="Zhang J."/>
            <person name="Gao A.L."/>
            <person name="Liu C.X."/>
            <person name="Zhu Z.X."/>
            <person name="Xiang W.S."/>
        </authorList>
    </citation>
    <scope>NUCLEOTIDE SEQUENCE [LARGE SCALE GENOMIC DNA]</scope>
    <source>
        <strain evidence="1 2">BCW-1</strain>
    </source>
</reference>
<dbReference type="AlphaFoldDB" id="D7C5R3"/>
<accession>D7C5R3</accession>